<evidence type="ECO:0000313" key="4">
    <source>
        <dbReference type="Proteomes" id="UP000176377"/>
    </source>
</evidence>
<reference evidence="3 4" key="1">
    <citation type="journal article" date="2016" name="Nat. Commun.">
        <title>Thousands of microbial genomes shed light on interconnected biogeochemical processes in an aquifer system.</title>
        <authorList>
            <person name="Anantharaman K."/>
            <person name="Brown C.T."/>
            <person name="Hug L.A."/>
            <person name="Sharon I."/>
            <person name="Castelle C.J."/>
            <person name="Probst A.J."/>
            <person name="Thomas B.C."/>
            <person name="Singh A."/>
            <person name="Wilkins M.J."/>
            <person name="Karaoz U."/>
            <person name="Brodie E.L."/>
            <person name="Williams K.H."/>
            <person name="Hubbard S.S."/>
            <person name="Banfield J.F."/>
        </authorList>
    </citation>
    <scope>NUCLEOTIDE SEQUENCE [LARGE SCALE GENOMIC DNA]</scope>
</reference>
<keyword evidence="1" id="KW-0472">Membrane</keyword>
<organism evidence="3 4">
    <name type="scientific">Candidatus Kaiserbacteria bacterium RIFCSPHIGHO2_01_FULL_56_24</name>
    <dbReference type="NCBI Taxonomy" id="1798487"/>
    <lineage>
        <taxon>Bacteria</taxon>
        <taxon>Candidatus Kaiseribacteriota</taxon>
    </lineage>
</organism>
<feature type="transmembrane region" description="Helical" evidence="1">
    <location>
        <begin position="97"/>
        <end position="117"/>
    </location>
</feature>
<dbReference type="Pfam" id="PF18895">
    <property type="entry name" value="T4SS_pilin"/>
    <property type="match status" value="1"/>
</dbReference>
<dbReference type="Proteomes" id="UP000176377">
    <property type="component" value="Unassembled WGS sequence"/>
</dbReference>
<keyword evidence="2" id="KW-0732">Signal</keyword>
<sequence length="126" mass="13625">MIHIRHILSRVFILALLVWCAALPVFAAVQSENGSISTGGLQNPLKFPNIQKFIEGVLQAIVMIALPIITVFVVYSGFLFISARGNEAKLSNAKNNFMYVIIGTILILSAWVLATLIGGTVTQLLG</sequence>
<keyword evidence="1" id="KW-1133">Transmembrane helix</keyword>
<keyword evidence="1" id="KW-0812">Transmembrane</keyword>
<comment type="caution">
    <text evidence="3">The sequence shown here is derived from an EMBL/GenBank/DDBJ whole genome shotgun (WGS) entry which is preliminary data.</text>
</comment>
<feature type="chain" id="PRO_5009523844" evidence="2">
    <location>
        <begin position="28"/>
        <end position="126"/>
    </location>
</feature>
<dbReference type="InterPro" id="IPR043993">
    <property type="entry name" value="T4SS_pilin"/>
</dbReference>
<accession>A0A1F6DHM6</accession>
<feature type="signal peptide" evidence="2">
    <location>
        <begin position="1"/>
        <end position="27"/>
    </location>
</feature>
<name>A0A1F6DHM6_9BACT</name>
<protein>
    <submittedName>
        <fullName evidence="3">Uncharacterized protein</fullName>
    </submittedName>
</protein>
<evidence type="ECO:0000256" key="2">
    <source>
        <dbReference type="SAM" id="SignalP"/>
    </source>
</evidence>
<feature type="transmembrane region" description="Helical" evidence="1">
    <location>
        <begin position="57"/>
        <end position="81"/>
    </location>
</feature>
<evidence type="ECO:0000313" key="3">
    <source>
        <dbReference type="EMBL" id="OGG60817.1"/>
    </source>
</evidence>
<dbReference type="AlphaFoldDB" id="A0A1F6DHM6"/>
<evidence type="ECO:0000256" key="1">
    <source>
        <dbReference type="SAM" id="Phobius"/>
    </source>
</evidence>
<gene>
    <name evidence="3" type="ORF">A2765_01775</name>
</gene>
<proteinExistence type="predicted"/>
<dbReference type="EMBL" id="MFLA01000001">
    <property type="protein sequence ID" value="OGG60817.1"/>
    <property type="molecule type" value="Genomic_DNA"/>
</dbReference>